<feature type="transmembrane region" description="Helical" evidence="10">
    <location>
        <begin position="104"/>
        <end position="131"/>
    </location>
</feature>
<name>A0A158NVD1_ATTCE</name>
<accession>A0A158NVD1</accession>
<dbReference type="EMBL" id="ADTU01027093">
    <property type="status" value="NOT_ANNOTATED_CDS"/>
    <property type="molecule type" value="Genomic_DNA"/>
</dbReference>
<feature type="transmembrane region" description="Helical" evidence="10">
    <location>
        <begin position="21"/>
        <end position="42"/>
    </location>
</feature>
<dbReference type="AlphaFoldDB" id="A0A158NVD1"/>
<dbReference type="GO" id="GO:0005886">
    <property type="term" value="C:plasma membrane"/>
    <property type="evidence" value="ECO:0007669"/>
    <property type="project" value="UniProtKB-SubCell"/>
</dbReference>
<keyword evidence="5" id="KW-0552">Olfaction</keyword>
<dbReference type="InParanoid" id="A0A158NVD1"/>
<evidence type="ECO:0000256" key="10">
    <source>
        <dbReference type="SAM" id="Phobius"/>
    </source>
</evidence>
<evidence type="ECO:0000313" key="12">
    <source>
        <dbReference type="Proteomes" id="UP000005205"/>
    </source>
</evidence>
<keyword evidence="2" id="KW-1003">Cell membrane</keyword>
<sequence length="235" mass="26735">MNVSAREHILKLKLPFQIDTFPIYVCVTILEFFHIITCGCGISTINSLIITLILHIGGQVDILYDWLLKVFSKNTMNTVNRITMKTLIIKHQQIIMFSENIENLYTYIALMLFVSDIIIICCLGFIIITSISTPGGAAILVKSILFYIMMNLEAFIYCFAGEYLNAKSKLIGDAAYNSLWYDITIEKKRMILFMILRSQKRLTITIGKIMDLSLERFASIVKVSASYISVLLAMN</sequence>
<dbReference type="Pfam" id="PF02949">
    <property type="entry name" value="7tm_6"/>
    <property type="match status" value="1"/>
</dbReference>
<dbReference type="Proteomes" id="UP000005205">
    <property type="component" value="Unassembled WGS sequence"/>
</dbReference>
<proteinExistence type="predicted"/>
<dbReference type="KEGG" id="acep:105624745"/>
<gene>
    <name evidence="11" type="primary">105624745</name>
</gene>
<organism evidence="11 12">
    <name type="scientific">Atta cephalotes</name>
    <name type="common">Leafcutter ant</name>
    <dbReference type="NCBI Taxonomy" id="12957"/>
    <lineage>
        <taxon>Eukaryota</taxon>
        <taxon>Metazoa</taxon>
        <taxon>Ecdysozoa</taxon>
        <taxon>Arthropoda</taxon>
        <taxon>Hexapoda</taxon>
        <taxon>Insecta</taxon>
        <taxon>Pterygota</taxon>
        <taxon>Neoptera</taxon>
        <taxon>Endopterygota</taxon>
        <taxon>Hymenoptera</taxon>
        <taxon>Apocrita</taxon>
        <taxon>Aculeata</taxon>
        <taxon>Formicoidea</taxon>
        <taxon>Formicidae</taxon>
        <taxon>Myrmicinae</taxon>
        <taxon>Atta</taxon>
    </lineage>
</organism>
<dbReference type="OrthoDB" id="6765072at2759"/>
<evidence type="ECO:0000313" key="11">
    <source>
        <dbReference type="EnsemblMetazoa" id="XP_012061489.1"/>
    </source>
</evidence>
<dbReference type="FunCoup" id="A0A158NVD1">
    <property type="interactions" value="68"/>
</dbReference>
<evidence type="ECO:0000256" key="7">
    <source>
        <dbReference type="ARBA" id="ARBA00023136"/>
    </source>
</evidence>
<evidence type="ECO:0000256" key="2">
    <source>
        <dbReference type="ARBA" id="ARBA00022475"/>
    </source>
</evidence>
<reference evidence="11" key="2">
    <citation type="submission" date="2016-04" db="UniProtKB">
        <authorList>
            <consortium name="EnsemblMetazoa"/>
        </authorList>
    </citation>
    <scope>IDENTIFICATION</scope>
</reference>
<dbReference type="EnsemblMetazoa" id="XM_012206099.1">
    <property type="protein sequence ID" value="XP_012061489.1"/>
    <property type="gene ID" value="LOC105624745"/>
</dbReference>
<dbReference type="InterPro" id="IPR004117">
    <property type="entry name" value="7tm6_olfct_rcpt"/>
</dbReference>
<keyword evidence="4 10" id="KW-0812">Transmembrane</keyword>
<dbReference type="PANTHER" id="PTHR21137:SF35">
    <property type="entry name" value="ODORANT RECEPTOR 19A-RELATED"/>
    <property type="match status" value="1"/>
</dbReference>
<keyword evidence="6 10" id="KW-1133">Transmembrane helix</keyword>
<keyword evidence="9" id="KW-0807">Transducer</keyword>
<dbReference type="GO" id="GO:0007165">
    <property type="term" value="P:signal transduction"/>
    <property type="evidence" value="ECO:0007669"/>
    <property type="project" value="UniProtKB-KW"/>
</dbReference>
<evidence type="ECO:0008006" key="13">
    <source>
        <dbReference type="Google" id="ProtNLM"/>
    </source>
</evidence>
<keyword evidence="8" id="KW-0675">Receptor</keyword>
<keyword evidence="3" id="KW-0716">Sensory transduction</keyword>
<feature type="transmembrane region" description="Helical" evidence="10">
    <location>
        <begin position="137"/>
        <end position="160"/>
    </location>
</feature>
<evidence type="ECO:0000256" key="5">
    <source>
        <dbReference type="ARBA" id="ARBA00022725"/>
    </source>
</evidence>
<evidence type="ECO:0000256" key="6">
    <source>
        <dbReference type="ARBA" id="ARBA00022989"/>
    </source>
</evidence>
<evidence type="ECO:0000256" key="8">
    <source>
        <dbReference type="ARBA" id="ARBA00023170"/>
    </source>
</evidence>
<reference evidence="12" key="1">
    <citation type="journal article" date="2011" name="PLoS Genet.">
        <title>The genome sequence of the leaf-cutter ant Atta cephalotes reveals insights into its obligate symbiotic lifestyle.</title>
        <authorList>
            <person name="Suen G."/>
            <person name="Teiling C."/>
            <person name="Li L."/>
            <person name="Holt C."/>
            <person name="Abouheif E."/>
            <person name="Bornberg-Bauer E."/>
            <person name="Bouffard P."/>
            <person name="Caldera E.J."/>
            <person name="Cash E."/>
            <person name="Cavanaugh A."/>
            <person name="Denas O."/>
            <person name="Elhaik E."/>
            <person name="Fave M.J."/>
            <person name="Gadau J."/>
            <person name="Gibson J.D."/>
            <person name="Graur D."/>
            <person name="Grubbs K.J."/>
            <person name="Hagen D.E."/>
            <person name="Harkins T.T."/>
            <person name="Helmkampf M."/>
            <person name="Hu H."/>
            <person name="Johnson B.R."/>
            <person name="Kim J."/>
            <person name="Marsh S.E."/>
            <person name="Moeller J.A."/>
            <person name="Munoz-Torres M.C."/>
            <person name="Murphy M.C."/>
            <person name="Naughton M.C."/>
            <person name="Nigam S."/>
            <person name="Overson R."/>
            <person name="Rajakumar R."/>
            <person name="Reese J.T."/>
            <person name="Scott J.J."/>
            <person name="Smith C.R."/>
            <person name="Tao S."/>
            <person name="Tsutsui N.D."/>
            <person name="Viljakainen L."/>
            <person name="Wissler L."/>
            <person name="Yandell M.D."/>
            <person name="Zimmer F."/>
            <person name="Taylor J."/>
            <person name="Slater S.C."/>
            <person name="Clifton S.W."/>
            <person name="Warren W.C."/>
            <person name="Elsik C.G."/>
            <person name="Smith C.D."/>
            <person name="Weinstock G.M."/>
            <person name="Gerardo N.M."/>
            <person name="Currie C.R."/>
        </authorList>
    </citation>
    <scope>NUCLEOTIDE SEQUENCE [LARGE SCALE GENOMIC DNA]</scope>
</reference>
<dbReference type="GO" id="GO:0004984">
    <property type="term" value="F:olfactory receptor activity"/>
    <property type="evidence" value="ECO:0007669"/>
    <property type="project" value="InterPro"/>
</dbReference>
<dbReference type="PANTHER" id="PTHR21137">
    <property type="entry name" value="ODORANT RECEPTOR"/>
    <property type="match status" value="1"/>
</dbReference>
<keyword evidence="7 10" id="KW-0472">Membrane</keyword>
<comment type="subcellular location">
    <subcellularLocation>
        <location evidence="1">Cell membrane</location>
        <topology evidence="1">Multi-pass membrane protein</topology>
    </subcellularLocation>
</comment>
<keyword evidence="12" id="KW-1185">Reference proteome</keyword>
<evidence type="ECO:0000256" key="4">
    <source>
        <dbReference type="ARBA" id="ARBA00022692"/>
    </source>
</evidence>
<dbReference type="GO" id="GO:0005549">
    <property type="term" value="F:odorant binding"/>
    <property type="evidence" value="ECO:0007669"/>
    <property type="project" value="InterPro"/>
</dbReference>
<evidence type="ECO:0000256" key="9">
    <source>
        <dbReference type="ARBA" id="ARBA00023224"/>
    </source>
</evidence>
<protein>
    <recommendedName>
        <fullName evidence="13">Odorant receptor</fullName>
    </recommendedName>
</protein>
<evidence type="ECO:0000256" key="1">
    <source>
        <dbReference type="ARBA" id="ARBA00004651"/>
    </source>
</evidence>
<evidence type="ECO:0000256" key="3">
    <source>
        <dbReference type="ARBA" id="ARBA00022606"/>
    </source>
</evidence>